<dbReference type="EMBL" id="JAMQYH010000004">
    <property type="protein sequence ID" value="KAJ1689081.1"/>
    <property type="molecule type" value="Genomic_DNA"/>
</dbReference>
<evidence type="ECO:0000313" key="5">
    <source>
        <dbReference type="EMBL" id="KAJ1689081.1"/>
    </source>
</evidence>
<feature type="compositionally biased region" description="Basic and acidic residues" evidence="3">
    <location>
        <begin position="116"/>
        <end position="125"/>
    </location>
</feature>
<feature type="compositionally biased region" description="Pro residues" evidence="3">
    <location>
        <begin position="217"/>
        <end position="226"/>
    </location>
</feature>
<sequence length="277" mass="30748">MRKKLDTRFPAARIKKIMQADEDVGKIAMAVPVLVSKALEMFLQDLCDRTYSITLQRGMKTMSSQHLKQCVHGFNHYDFLREIVSKVPDMGNTDGGSGEGRSTQRRRTAEEDDNEEQSKRARHDVIPVYNTTSSSIGVSSGTGRGRGRPRGSGRGRHGGARGAERDASHFYEDDPGASPVHTDEVGPTAVLPDTVTESVAPRNFDLNMDFSENTPAPVDPSVPTEPQPSEMIQDPKHEEYPGWSVEEMKKMAVDPVQFALTHQKVDEEEEDYDNDDG</sequence>
<feature type="compositionally biased region" description="Basic and acidic residues" evidence="3">
    <location>
        <begin position="162"/>
        <end position="172"/>
    </location>
</feature>
<proteinExistence type="predicted"/>
<dbReference type="InterPro" id="IPR003958">
    <property type="entry name" value="CBFA_NFYB_domain"/>
</dbReference>
<dbReference type="PANTHER" id="PTHR10252">
    <property type="entry name" value="HISTONE-LIKE TRANSCRIPTION FACTOR CCAAT-RELATED"/>
    <property type="match status" value="1"/>
</dbReference>
<feature type="domain" description="Transcription factor CBF/NF-Y/archaeal histone" evidence="4">
    <location>
        <begin position="8"/>
        <end position="71"/>
    </location>
</feature>
<dbReference type="GO" id="GO:0001046">
    <property type="term" value="F:core promoter sequence-specific DNA binding"/>
    <property type="evidence" value="ECO:0007669"/>
    <property type="project" value="TreeGrafter"/>
</dbReference>
<evidence type="ECO:0000256" key="2">
    <source>
        <dbReference type="ARBA" id="ARBA00023242"/>
    </source>
</evidence>
<comment type="caution">
    <text evidence="5">The sequence shown here is derived from an EMBL/GenBank/DDBJ whole genome shotgun (WGS) entry which is preliminary data.</text>
</comment>
<dbReference type="FunFam" id="1.10.20.10:FF:000038">
    <property type="entry name" value="dr1-associated corepressor homolog"/>
    <property type="match status" value="1"/>
</dbReference>
<accession>A0A9Q0HK06</accession>
<evidence type="ECO:0000313" key="6">
    <source>
        <dbReference type="Proteomes" id="UP001151287"/>
    </source>
</evidence>
<evidence type="ECO:0000259" key="4">
    <source>
        <dbReference type="Pfam" id="PF00808"/>
    </source>
</evidence>
<feature type="compositionally biased region" description="Basic residues" evidence="3">
    <location>
        <begin position="145"/>
        <end position="159"/>
    </location>
</feature>
<keyword evidence="2" id="KW-0539">Nucleus</keyword>
<dbReference type="GO" id="GO:0046982">
    <property type="term" value="F:protein heterodimerization activity"/>
    <property type="evidence" value="ECO:0007669"/>
    <property type="project" value="InterPro"/>
</dbReference>
<dbReference type="Proteomes" id="UP001151287">
    <property type="component" value="Unassembled WGS sequence"/>
</dbReference>
<dbReference type="GO" id="GO:0005634">
    <property type="term" value="C:nucleus"/>
    <property type="evidence" value="ECO:0007669"/>
    <property type="project" value="UniProtKB-SubCell"/>
</dbReference>
<dbReference type="InterPro" id="IPR009072">
    <property type="entry name" value="Histone-fold"/>
</dbReference>
<evidence type="ECO:0000256" key="1">
    <source>
        <dbReference type="ARBA" id="ARBA00004123"/>
    </source>
</evidence>
<reference evidence="5" key="1">
    <citation type="journal article" date="2022" name="Cell">
        <title>Repeat-based holocentromeres influence genome architecture and karyotype evolution.</title>
        <authorList>
            <person name="Hofstatter P.G."/>
            <person name="Thangavel G."/>
            <person name="Lux T."/>
            <person name="Neumann P."/>
            <person name="Vondrak T."/>
            <person name="Novak P."/>
            <person name="Zhang M."/>
            <person name="Costa L."/>
            <person name="Castellani M."/>
            <person name="Scott A."/>
            <person name="Toegelov H."/>
            <person name="Fuchs J."/>
            <person name="Mata-Sucre Y."/>
            <person name="Dias Y."/>
            <person name="Vanzela A.L.L."/>
            <person name="Huettel B."/>
            <person name="Almeida C.C.S."/>
            <person name="Simkova H."/>
            <person name="Souza G."/>
            <person name="Pedrosa-Harand A."/>
            <person name="Macas J."/>
            <person name="Mayer K.F.X."/>
            <person name="Houben A."/>
            <person name="Marques A."/>
        </authorList>
    </citation>
    <scope>NUCLEOTIDE SEQUENCE</scope>
    <source>
        <strain evidence="5">RhyBre1mFocal</strain>
    </source>
</reference>
<keyword evidence="6" id="KW-1185">Reference proteome</keyword>
<feature type="region of interest" description="Disordered" evidence="3">
    <location>
        <begin position="88"/>
        <end position="236"/>
    </location>
</feature>
<dbReference type="InterPro" id="IPR050568">
    <property type="entry name" value="Transcr_DNA_Rep_Reg"/>
</dbReference>
<dbReference type="AlphaFoldDB" id="A0A9Q0HK06"/>
<dbReference type="PANTHER" id="PTHR10252:SF5">
    <property type="entry name" value="DR1-ASSOCIATED COREPRESSOR"/>
    <property type="match status" value="1"/>
</dbReference>
<dbReference type="SUPFAM" id="SSF47113">
    <property type="entry name" value="Histone-fold"/>
    <property type="match status" value="1"/>
</dbReference>
<dbReference type="GO" id="GO:0016251">
    <property type="term" value="F:RNA polymerase II general transcription initiation factor activity"/>
    <property type="evidence" value="ECO:0007669"/>
    <property type="project" value="TreeGrafter"/>
</dbReference>
<dbReference type="CDD" id="cd22906">
    <property type="entry name" value="HFD_DRAP1"/>
    <property type="match status" value="1"/>
</dbReference>
<organism evidence="5 6">
    <name type="scientific">Rhynchospora breviuscula</name>
    <dbReference type="NCBI Taxonomy" id="2022672"/>
    <lineage>
        <taxon>Eukaryota</taxon>
        <taxon>Viridiplantae</taxon>
        <taxon>Streptophyta</taxon>
        <taxon>Embryophyta</taxon>
        <taxon>Tracheophyta</taxon>
        <taxon>Spermatophyta</taxon>
        <taxon>Magnoliopsida</taxon>
        <taxon>Liliopsida</taxon>
        <taxon>Poales</taxon>
        <taxon>Cyperaceae</taxon>
        <taxon>Cyperoideae</taxon>
        <taxon>Rhynchosporeae</taxon>
        <taxon>Rhynchospora</taxon>
    </lineage>
</organism>
<gene>
    <name evidence="5" type="ORF">LUZ63_013236</name>
</gene>
<name>A0A9Q0HK06_9POAL</name>
<comment type="subcellular location">
    <subcellularLocation>
        <location evidence="1">Nucleus</location>
    </subcellularLocation>
</comment>
<evidence type="ECO:0000256" key="3">
    <source>
        <dbReference type="SAM" id="MobiDB-lite"/>
    </source>
</evidence>
<dbReference type="Gene3D" id="1.10.20.10">
    <property type="entry name" value="Histone, subunit A"/>
    <property type="match status" value="1"/>
</dbReference>
<protein>
    <recommendedName>
        <fullName evidence="4">Transcription factor CBF/NF-Y/archaeal histone domain-containing protein</fullName>
    </recommendedName>
</protein>
<dbReference type="OrthoDB" id="653904at2759"/>
<dbReference type="Pfam" id="PF00808">
    <property type="entry name" value="CBFD_NFYB_HMF"/>
    <property type="match status" value="1"/>
</dbReference>